<keyword evidence="1 3" id="KW-0853">WD repeat</keyword>
<dbReference type="InterPro" id="IPR015943">
    <property type="entry name" value="WD40/YVTN_repeat-like_dom_sf"/>
</dbReference>
<evidence type="ECO:0000256" key="2">
    <source>
        <dbReference type="ARBA" id="ARBA00022737"/>
    </source>
</evidence>
<dbReference type="SMART" id="SM00320">
    <property type="entry name" value="WD40"/>
    <property type="match status" value="2"/>
</dbReference>
<name>X6M0H6_RETFI</name>
<dbReference type="Pfam" id="PF00400">
    <property type="entry name" value="WD40"/>
    <property type="match status" value="3"/>
</dbReference>
<dbReference type="SUPFAM" id="SSF50978">
    <property type="entry name" value="WD40 repeat-like"/>
    <property type="match status" value="1"/>
</dbReference>
<dbReference type="InterPro" id="IPR001680">
    <property type="entry name" value="WD40_rpt"/>
</dbReference>
<evidence type="ECO:0000313" key="4">
    <source>
        <dbReference type="EMBL" id="ETO06887.1"/>
    </source>
</evidence>
<evidence type="ECO:0000256" key="3">
    <source>
        <dbReference type="PROSITE-ProRule" id="PRU00221"/>
    </source>
</evidence>
<dbReference type="PANTHER" id="PTHR22847:SF637">
    <property type="entry name" value="WD REPEAT DOMAIN 5B"/>
    <property type="match status" value="1"/>
</dbReference>
<sequence length="150" mass="17321">MGYNVFCVKFSSYHYHNHHLNVICSSSRGKSIRFWDFKHNKQLQIFDEHTNSVCSIEFSPFNSGKYLCSRSCDKTICLWNVETSKLLRVFNGHTDYVFCNIDDNNNESGDIGVIGGNDYTICSGSHDKTIRIWDIETTKHSMYSKSIQIV</sequence>
<dbReference type="EMBL" id="ASPP01026703">
    <property type="protein sequence ID" value="ETO06887.1"/>
    <property type="molecule type" value="Genomic_DNA"/>
</dbReference>
<reference evidence="4 5" key="1">
    <citation type="journal article" date="2013" name="Curr. Biol.">
        <title>The Genome of the Foraminiferan Reticulomyxa filosa.</title>
        <authorList>
            <person name="Glockner G."/>
            <person name="Hulsmann N."/>
            <person name="Schleicher M."/>
            <person name="Noegel A.A."/>
            <person name="Eichinger L."/>
            <person name="Gallinger C."/>
            <person name="Pawlowski J."/>
            <person name="Sierra R."/>
            <person name="Euteneuer U."/>
            <person name="Pillet L."/>
            <person name="Moustafa A."/>
            <person name="Platzer M."/>
            <person name="Groth M."/>
            <person name="Szafranski K."/>
            <person name="Schliwa M."/>
        </authorList>
    </citation>
    <scope>NUCLEOTIDE SEQUENCE [LARGE SCALE GENOMIC DNA]</scope>
</reference>
<dbReference type="PROSITE" id="PS50082">
    <property type="entry name" value="WD_REPEATS_2"/>
    <property type="match status" value="2"/>
</dbReference>
<evidence type="ECO:0000256" key="1">
    <source>
        <dbReference type="ARBA" id="ARBA00022574"/>
    </source>
</evidence>
<comment type="caution">
    <text evidence="4">The sequence shown here is derived from an EMBL/GenBank/DDBJ whole genome shotgun (WGS) entry which is preliminary data.</text>
</comment>
<dbReference type="InterPro" id="IPR020472">
    <property type="entry name" value="WD40_PAC1"/>
</dbReference>
<protein>
    <submittedName>
        <fullName evidence="4">G-protein beta WD-40 repeats containing protein</fullName>
    </submittedName>
</protein>
<evidence type="ECO:0000313" key="5">
    <source>
        <dbReference type="Proteomes" id="UP000023152"/>
    </source>
</evidence>
<gene>
    <name evidence="4" type="ORF">RFI_30505</name>
</gene>
<dbReference type="Proteomes" id="UP000023152">
    <property type="component" value="Unassembled WGS sequence"/>
</dbReference>
<dbReference type="InterPro" id="IPR036322">
    <property type="entry name" value="WD40_repeat_dom_sf"/>
</dbReference>
<feature type="repeat" description="WD" evidence="3">
    <location>
        <begin position="46"/>
        <end position="89"/>
    </location>
</feature>
<proteinExistence type="predicted"/>
<keyword evidence="5" id="KW-1185">Reference proteome</keyword>
<dbReference type="PROSITE" id="PS00678">
    <property type="entry name" value="WD_REPEATS_1"/>
    <property type="match status" value="1"/>
</dbReference>
<dbReference type="InterPro" id="IPR019775">
    <property type="entry name" value="WD40_repeat_CS"/>
</dbReference>
<dbReference type="Gene3D" id="2.130.10.10">
    <property type="entry name" value="YVTN repeat-like/Quinoprotein amine dehydrogenase"/>
    <property type="match status" value="2"/>
</dbReference>
<dbReference type="GO" id="GO:1990234">
    <property type="term" value="C:transferase complex"/>
    <property type="evidence" value="ECO:0007669"/>
    <property type="project" value="UniProtKB-ARBA"/>
</dbReference>
<organism evidence="4 5">
    <name type="scientific">Reticulomyxa filosa</name>
    <dbReference type="NCBI Taxonomy" id="46433"/>
    <lineage>
        <taxon>Eukaryota</taxon>
        <taxon>Sar</taxon>
        <taxon>Rhizaria</taxon>
        <taxon>Retaria</taxon>
        <taxon>Foraminifera</taxon>
        <taxon>Monothalamids</taxon>
        <taxon>Reticulomyxidae</taxon>
        <taxon>Reticulomyxa</taxon>
    </lineage>
</organism>
<dbReference type="PROSITE" id="PS50294">
    <property type="entry name" value="WD_REPEATS_REGION"/>
    <property type="match status" value="1"/>
</dbReference>
<accession>X6M0H6</accession>
<dbReference type="PANTHER" id="PTHR22847">
    <property type="entry name" value="WD40 REPEAT PROTEIN"/>
    <property type="match status" value="1"/>
</dbReference>
<feature type="repeat" description="WD" evidence="3">
    <location>
        <begin position="121"/>
        <end position="143"/>
    </location>
</feature>
<dbReference type="PRINTS" id="PR00320">
    <property type="entry name" value="GPROTEINBRPT"/>
</dbReference>
<dbReference type="OrthoDB" id="273067at2759"/>
<keyword evidence="2" id="KW-0677">Repeat</keyword>
<dbReference type="AlphaFoldDB" id="X6M0H6"/>